<dbReference type="AlphaFoldDB" id="A0A1U6HHG6"/>
<dbReference type="RefSeq" id="WP_054945451.1">
    <property type="nucleotide sequence ID" value="NZ_FVZE01000002.1"/>
</dbReference>
<dbReference type="SUPFAM" id="SSF46955">
    <property type="entry name" value="Putative DNA-binding domain"/>
    <property type="match status" value="1"/>
</dbReference>
<evidence type="ECO:0000256" key="1">
    <source>
        <dbReference type="ARBA" id="ARBA00023125"/>
    </source>
</evidence>
<gene>
    <name evidence="4" type="ORF">SAMN06295987_102419</name>
</gene>
<keyword evidence="1 4" id="KW-0238">DNA-binding</keyword>
<dbReference type="EMBL" id="FVZE01000002">
    <property type="protein sequence ID" value="SLJ95210.1"/>
    <property type="molecule type" value="Genomic_DNA"/>
</dbReference>
<reference evidence="5" key="1">
    <citation type="submission" date="2017-02" db="EMBL/GenBank/DDBJ databases">
        <authorList>
            <person name="Varghese N."/>
            <person name="Submissions S."/>
        </authorList>
    </citation>
    <scope>NUCLEOTIDE SEQUENCE [LARGE SCALE GENOMIC DNA]</scope>
    <source>
        <strain evidence="5">SM117</strain>
    </source>
</reference>
<keyword evidence="5" id="KW-1185">Reference proteome</keyword>
<dbReference type="PROSITE" id="PS50937">
    <property type="entry name" value="HTH_MERR_2"/>
    <property type="match status" value="1"/>
</dbReference>
<evidence type="ECO:0000259" key="3">
    <source>
        <dbReference type="PROSITE" id="PS50937"/>
    </source>
</evidence>
<protein>
    <submittedName>
        <fullName evidence="4">DNA-binding transcriptional regulator, MerR family</fullName>
    </submittedName>
</protein>
<feature type="coiled-coil region" evidence="2">
    <location>
        <begin position="92"/>
        <end position="129"/>
    </location>
</feature>
<dbReference type="Pfam" id="PF13411">
    <property type="entry name" value="MerR_1"/>
    <property type="match status" value="1"/>
</dbReference>
<evidence type="ECO:0000313" key="5">
    <source>
        <dbReference type="Proteomes" id="UP000190989"/>
    </source>
</evidence>
<evidence type="ECO:0000256" key="2">
    <source>
        <dbReference type="SAM" id="Coils"/>
    </source>
</evidence>
<dbReference type="CDD" id="cd04776">
    <property type="entry name" value="HTH_GnyR"/>
    <property type="match status" value="1"/>
</dbReference>
<dbReference type="InterPro" id="IPR047057">
    <property type="entry name" value="MerR_fam"/>
</dbReference>
<accession>A0A1U6HHG6</accession>
<dbReference type="PANTHER" id="PTHR30204:SF58">
    <property type="entry name" value="HTH-TYPE TRANSCRIPTIONAL REGULATOR YFMP"/>
    <property type="match status" value="1"/>
</dbReference>
<dbReference type="SMART" id="SM00422">
    <property type="entry name" value="HTH_MERR"/>
    <property type="match status" value="1"/>
</dbReference>
<dbReference type="Gene3D" id="1.10.1660.10">
    <property type="match status" value="1"/>
</dbReference>
<dbReference type="STRING" id="428990.SAMN06295987_102419"/>
<evidence type="ECO:0000313" key="4">
    <source>
        <dbReference type="EMBL" id="SLJ95210.1"/>
    </source>
</evidence>
<dbReference type="GO" id="GO:0003700">
    <property type="term" value="F:DNA-binding transcription factor activity"/>
    <property type="evidence" value="ECO:0007669"/>
    <property type="project" value="InterPro"/>
</dbReference>
<organism evidence="4 5">
    <name type="scientific">Novosphingobium mathurense</name>
    <dbReference type="NCBI Taxonomy" id="428990"/>
    <lineage>
        <taxon>Bacteria</taxon>
        <taxon>Pseudomonadati</taxon>
        <taxon>Pseudomonadota</taxon>
        <taxon>Alphaproteobacteria</taxon>
        <taxon>Sphingomonadales</taxon>
        <taxon>Sphingomonadaceae</taxon>
        <taxon>Novosphingobium</taxon>
    </lineage>
</organism>
<dbReference type="Proteomes" id="UP000190989">
    <property type="component" value="Unassembled WGS sequence"/>
</dbReference>
<keyword evidence="2" id="KW-0175">Coiled coil</keyword>
<proteinExistence type="predicted"/>
<dbReference type="PANTHER" id="PTHR30204">
    <property type="entry name" value="REDOX-CYCLING DRUG-SENSING TRANSCRIPTIONAL ACTIVATOR SOXR"/>
    <property type="match status" value="1"/>
</dbReference>
<dbReference type="InterPro" id="IPR009061">
    <property type="entry name" value="DNA-bd_dom_put_sf"/>
</dbReference>
<name>A0A1U6HHG6_9SPHN</name>
<dbReference type="InterPro" id="IPR000551">
    <property type="entry name" value="MerR-type_HTH_dom"/>
</dbReference>
<dbReference type="GO" id="GO:0003677">
    <property type="term" value="F:DNA binding"/>
    <property type="evidence" value="ECO:0007669"/>
    <property type="project" value="UniProtKB-KW"/>
</dbReference>
<sequence length="150" mass="17287">MTESGASERADEQLPDMLGIHEAAQHLDVTMRTLRFYEDKGLIAPQRVGTTRIYGKREIGRMQLILRGKRLGFSIREIKEFLDLYDVDPEHVEQVRKLLVKVSERISELRRQKRAIEQTLAELRLIEQQSKDWLDGANGTAQPKSKGNDD</sequence>
<feature type="domain" description="HTH merR-type" evidence="3">
    <location>
        <begin position="17"/>
        <end position="84"/>
    </location>
</feature>